<accession>A0AAU9I9G8</accession>
<proteinExistence type="predicted"/>
<reference evidence="1" key="1">
    <citation type="submission" date="2021-09" db="EMBL/GenBank/DDBJ databases">
        <authorList>
            <consortium name="AG Swart"/>
            <person name="Singh M."/>
            <person name="Singh A."/>
            <person name="Seah K."/>
            <person name="Emmerich C."/>
        </authorList>
    </citation>
    <scope>NUCLEOTIDE SEQUENCE</scope>
    <source>
        <strain evidence="1">ATCC30299</strain>
    </source>
</reference>
<dbReference type="Proteomes" id="UP001162131">
    <property type="component" value="Unassembled WGS sequence"/>
</dbReference>
<evidence type="ECO:0000313" key="2">
    <source>
        <dbReference type="Proteomes" id="UP001162131"/>
    </source>
</evidence>
<keyword evidence="2" id="KW-1185">Reference proteome</keyword>
<name>A0AAU9I9G8_9CILI</name>
<comment type="caution">
    <text evidence="1">The sequence shown here is derived from an EMBL/GenBank/DDBJ whole genome shotgun (WGS) entry which is preliminary data.</text>
</comment>
<evidence type="ECO:0000313" key="1">
    <source>
        <dbReference type="EMBL" id="CAG9310590.1"/>
    </source>
</evidence>
<gene>
    <name evidence="1" type="ORF">BSTOLATCC_MIC1432</name>
</gene>
<sequence>MSSFLCISQVCKSQNTETFLIVGSISWTWLRWIRMHFSQKGTSQVQHFLWAVDAQCLHMGCRVWNFLFPPLWIIS</sequence>
<dbReference type="EMBL" id="CAJZBQ010000002">
    <property type="protein sequence ID" value="CAG9310590.1"/>
    <property type="molecule type" value="Genomic_DNA"/>
</dbReference>
<protein>
    <submittedName>
        <fullName evidence="1">Uncharacterized protein</fullName>
    </submittedName>
</protein>
<organism evidence="1 2">
    <name type="scientific">Blepharisma stoltei</name>
    <dbReference type="NCBI Taxonomy" id="1481888"/>
    <lineage>
        <taxon>Eukaryota</taxon>
        <taxon>Sar</taxon>
        <taxon>Alveolata</taxon>
        <taxon>Ciliophora</taxon>
        <taxon>Postciliodesmatophora</taxon>
        <taxon>Heterotrichea</taxon>
        <taxon>Heterotrichida</taxon>
        <taxon>Blepharismidae</taxon>
        <taxon>Blepharisma</taxon>
    </lineage>
</organism>
<dbReference type="AlphaFoldDB" id="A0AAU9I9G8"/>